<feature type="domain" description="Major vault protein repeat" evidence="14">
    <location>
        <begin position="362"/>
        <end position="403"/>
    </location>
</feature>
<evidence type="ECO:0000256" key="5">
    <source>
        <dbReference type="ARBA" id="ARBA00022737"/>
    </source>
</evidence>
<name>A0AAV6PKI1_SOLSE</name>
<dbReference type="FunFam" id="2.30.30.570:FF:000001">
    <property type="entry name" value="major vault protein-like"/>
    <property type="match status" value="1"/>
</dbReference>
<dbReference type="InterPro" id="IPR041139">
    <property type="entry name" value="MVP_rep_dom"/>
</dbReference>
<evidence type="ECO:0000256" key="11">
    <source>
        <dbReference type="SAM" id="Coils"/>
    </source>
</evidence>
<feature type="domain" description="Caskin C-terminal" evidence="16">
    <location>
        <begin position="99"/>
        <end position="158"/>
    </location>
</feature>
<feature type="region of interest" description="Disordered" evidence="12">
    <location>
        <begin position="39"/>
        <end position="74"/>
    </location>
</feature>
<keyword evidence="13" id="KW-0732">Signal</keyword>
<keyword evidence="7 10" id="KW-0687">Ribonucleoprotein</keyword>
<dbReference type="AlphaFoldDB" id="A0AAV6PKI1"/>
<feature type="domain" description="Major vault protein shoulder" evidence="15">
    <location>
        <begin position="731"/>
        <end position="849"/>
    </location>
</feature>
<comment type="subunit">
    <text evidence="9">The vault ribonucleoprotein particle is a huge (400 A x 670 A) cage structure of 12.9 MDa. It consists of a dimer of half-vaults, with each half-vault comprising 39 identical major vault protein (MVP) chains, PARP4 and one or more vault RNAs (vRNAs).</text>
</comment>
<dbReference type="InterPro" id="IPR041136">
    <property type="entry name" value="Vault_4"/>
</dbReference>
<proteinExistence type="predicted"/>
<dbReference type="InterPro" id="IPR040989">
    <property type="entry name" value="Vault_3"/>
</dbReference>
<feature type="domain" description="Major vault protein repeat" evidence="14">
    <location>
        <begin position="309"/>
        <end position="350"/>
    </location>
</feature>
<dbReference type="GO" id="GO:1990904">
    <property type="term" value="C:ribonucleoprotein complex"/>
    <property type="evidence" value="ECO:0007669"/>
    <property type="project" value="UniProtKB-UniRule"/>
</dbReference>
<evidence type="ECO:0000313" key="21">
    <source>
        <dbReference type="Proteomes" id="UP000693946"/>
    </source>
</evidence>
<keyword evidence="6" id="KW-0539">Nucleus</keyword>
<feature type="domain" description="Major vault protein repeat" evidence="14">
    <location>
        <begin position="520"/>
        <end position="582"/>
    </location>
</feature>
<gene>
    <name evidence="20" type="ORF">JOB18_029878</name>
</gene>
<feature type="domain" description="Major vault protein repeat" evidence="19">
    <location>
        <begin position="593"/>
        <end position="651"/>
    </location>
</feature>
<dbReference type="Pfam" id="PF11978">
    <property type="entry name" value="MVP_shoulder"/>
    <property type="match status" value="1"/>
</dbReference>
<evidence type="ECO:0000259" key="17">
    <source>
        <dbReference type="Pfam" id="PF17794"/>
    </source>
</evidence>
<evidence type="ECO:0000259" key="15">
    <source>
        <dbReference type="Pfam" id="PF11978"/>
    </source>
</evidence>
<feature type="repeat" description="MVP" evidence="10">
    <location>
        <begin position="475"/>
        <end position="523"/>
    </location>
</feature>
<reference evidence="20 21" key="1">
    <citation type="journal article" date="2021" name="Sci. Rep.">
        <title>Chromosome anchoring in Senegalese sole (Solea senegalensis) reveals sex-associated markers and genome rearrangements in flatfish.</title>
        <authorList>
            <person name="Guerrero-Cozar I."/>
            <person name="Gomez-Garrido J."/>
            <person name="Berbel C."/>
            <person name="Martinez-Blanch J.F."/>
            <person name="Alioto T."/>
            <person name="Claros M.G."/>
            <person name="Gagnaire P.A."/>
            <person name="Manchado M."/>
        </authorList>
    </citation>
    <scope>NUCLEOTIDE SEQUENCE [LARGE SCALE GENOMIC DNA]</scope>
    <source>
        <strain evidence="20">Sse05_10M</strain>
    </source>
</reference>
<protein>
    <recommendedName>
        <fullName evidence="3">Major vault protein</fullName>
    </recommendedName>
</protein>
<evidence type="ECO:0000259" key="14">
    <source>
        <dbReference type="Pfam" id="PF01505"/>
    </source>
</evidence>
<dbReference type="InterPro" id="IPR039059">
    <property type="entry name" value="MVP"/>
</dbReference>
<dbReference type="InterPro" id="IPR021870">
    <property type="entry name" value="MVP_shoulder"/>
</dbReference>
<dbReference type="Proteomes" id="UP000693946">
    <property type="component" value="Unassembled WGS sequence"/>
</dbReference>
<dbReference type="GO" id="GO:0005737">
    <property type="term" value="C:cytoplasm"/>
    <property type="evidence" value="ECO:0007669"/>
    <property type="project" value="UniProtKB-SubCell"/>
</dbReference>
<dbReference type="FunFam" id="2.30.30.560:FF:000002">
    <property type="entry name" value="Major vault protein-alpha"/>
    <property type="match status" value="1"/>
</dbReference>
<keyword evidence="4 10" id="KW-0963">Cytoplasm</keyword>
<feature type="domain" description="Major vault protein repeat" evidence="14">
    <location>
        <begin position="415"/>
        <end position="457"/>
    </location>
</feature>
<dbReference type="CDD" id="cd08825">
    <property type="entry name" value="MVP_shoulder"/>
    <property type="match status" value="1"/>
</dbReference>
<dbReference type="FunFam" id="3.30.479.30:FF:000010">
    <property type="entry name" value="major vault protein-like"/>
    <property type="match status" value="1"/>
</dbReference>
<feature type="domain" description="Major vault protein repeat" evidence="17">
    <location>
        <begin position="470"/>
        <end position="516"/>
    </location>
</feature>
<comment type="caution">
    <text evidence="20">The sequence shown here is derived from an EMBL/GenBank/DDBJ whole genome shotgun (WGS) entry which is preliminary data.</text>
</comment>
<organism evidence="20 21">
    <name type="scientific">Solea senegalensis</name>
    <name type="common">Senegalese sole</name>
    <dbReference type="NCBI Taxonomy" id="28829"/>
    <lineage>
        <taxon>Eukaryota</taxon>
        <taxon>Metazoa</taxon>
        <taxon>Chordata</taxon>
        <taxon>Craniata</taxon>
        <taxon>Vertebrata</taxon>
        <taxon>Euteleostomi</taxon>
        <taxon>Actinopterygii</taxon>
        <taxon>Neopterygii</taxon>
        <taxon>Teleostei</taxon>
        <taxon>Neoteleostei</taxon>
        <taxon>Acanthomorphata</taxon>
        <taxon>Carangaria</taxon>
        <taxon>Pleuronectiformes</taxon>
        <taxon>Pleuronectoidei</taxon>
        <taxon>Soleidae</taxon>
        <taxon>Solea</taxon>
    </lineage>
</organism>
<feature type="region of interest" description="Disordered" evidence="12">
    <location>
        <begin position="540"/>
        <end position="561"/>
    </location>
</feature>
<evidence type="ECO:0000256" key="8">
    <source>
        <dbReference type="ARBA" id="ARBA00024814"/>
    </source>
</evidence>
<accession>A0AAV6PKI1</accession>
<feature type="repeat" description="MVP" evidence="10">
    <location>
        <begin position="598"/>
        <end position="649"/>
    </location>
</feature>
<dbReference type="PROSITE" id="PS51224">
    <property type="entry name" value="MVP"/>
    <property type="match status" value="7"/>
</dbReference>
<evidence type="ECO:0000256" key="2">
    <source>
        <dbReference type="ARBA" id="ARBA00004496"/>
    </source>
</evidence>
<feature type="coiled-coil region" evidence="11">
    <location>
        <begin position="872"/>
        <end position="912"/>
    </location>
</feature>
<evidence type="ECO:0000259" key="18">
    <source>
        <dbReference type="Pfam" id="PF17795"/>
    </source>
</evidence>
<feature type="compositionally biased region" description="Acidic residues" evidence="12">
    <location>
        <begin position="540"/>
        <end position="551"/>
    </location>
</feature>
<dbReference type="FunFam" id="2.30.30.620:FF:000002">
    <property type="entry name" value="Major vault protein"/>
    <property type="match status" value="1"/>
</dbReference>
<dbReference type="FunFam" id="2.30.30.570:FF:000002">
    <property type="entry name" value="Major vault protein-alpha"/>
    <property type="match status" value="1"/>
</dbReference>
<comment type="subcellular location">
    <subcellularLocation>
        <location evidence="2 10">Cytoplasm</location>
    </subcellularLocation>
    <subcellularLocation>
        <location evidence="1">Nucleus</location>
    </subcellularLocation>
</comment>
<evidence type="ECO:0000256" key="4">
    <source>
        <dbReference type="ARBA" id="ARBA00022490"/>
    </source>
</evidence>
<feature type="repeat" description="MVP" evidence="10">
    <location>
        <begin position="313"/>
        <end position="365"/>
    </location>
</feature>
<evidence type="ECO:0000256" key="13">
    <source>
        <dbReference type="SAM" id="SignalP"/>
    </source>
</evidence>
<evidence type="ECO:0000313" key="20">
    <source>
        <dbReference type="EMBL" id="KAG7470230.1"/>
    </source>
</evidence>
<comment type="function">
    <text evidence="8">Required for normal vault structure. Vaults are multi-subunit structures that may act as scaffolds for proteins involved in signal transduction. Vaults may also play a role in nucleo-cytoplasmic transport.</text>
</comment>
<evidence type="ECO:0000259" key="19">
    <source>
        <dbReference type="Pfam" id="PF17796"/>
    </source>
</evidence>
<dbReference type="PANTHER" id="PTHR14165">
    <property type="entry name" value="MAJOR VAULT PROTEIN"/>
    <property type="match status" value="1"/>
</dbReference>
<evidence type="ECO:0000256" key="9">
    <source>
        <dbReference type="ARBA" id="ARBA00025889"/>
    </source>
</evidence>
<feature type="signal peptide" evidence="13">
    <location>
        <begin position="1"/>
        <end position="21"/>
    </location>
</feature>
<feature type="repeat" description="MVP" evidence="10">
    <location>
        <begin position="419"/>
        <end position="473"/>
    </location>
</feature>
<feature type="chain" id="PRO_5043585714" description="Major vault protein" evidence="13">
    <location>
        <begin position="22"/>
        <end position="915"/>
    </location>
</feature>
<dbReference type="InterPro" id="IPR041134">
    <property type="entry name" value="Vault_2"/>
</dbReference>
<dbReference type="InterPro" id="IPR032117">
    <property type="entry name" value="Caskin_C"/>
</dbReference>
<evidence type="ECO:0000256" key="1">
    <source>
        <dbReference type="ARBA" id="ARBA00004123"/>
    </source>
</evidence>
<dbReference type="InterPro" id="IPR002499">
    <property type="entry name" value="Vault_N"/>
</dbReference>
<feature type="repeat" description="MVP" evidence="10">
    <location>
        <begin position="366"/>
        <end position="418"/>
    </location>
</feature>
<dbReference type="Pfam" id="PF01505">
    <property type="entry name" value="Vault"/>
    <property type="match status" value="4"/>
</dbReference>
<evidence type="ECO:0000259" key="16">
    <source>
        <dbReference type="Pfam" id="PF16632"/>
    </source>
</evidence>
<dbReference type="EMBL" id="JAGKHQ010000312">
    <property type="protein sequence ID" value="KAG7470230.1"/>
    <property type="molecule type" value="Genomic_DNA"/>
</dbReference>
<evidence type="ECO:0000256" key="7">
    <source>
        <dbReference type="ARBA" id="ARBA00023274"/>
    </source>
</evidence>
<feature type="compositionally biased region" description="Pro residues" evidence="12">
    <location>
        <begin position="45"/>
        <end position="61"/>
    </location>
</feature>
<evidence type="ECO:0000256" key="12">
    <source>
        <dbReference type="SAM" id="MobiDB-lite"/>
    </source>
</evidence>
<dbReference type="Pfam" id="PF17794">
    <property type="entry name" value="Vault_2"/>
    <property type="match status" value="2"/>
</dbReference>
<feature type="repeat" description="MVP" evidence="10">
    <location>
        <begin position="524"/>
        <end position="597"/>
    </location>
</feature>
<dbReference type="GO" id="GO:0005634">
    <property type="term" value="C:nucleus"/>
    <property type="evidence" value="ECO:0007669"/>
    <property type="project" value="UniProtKB-SubCell"/>
</dbReference>
<feature type="domain" description="Major vault protein repeat" evidence="17">
    <location>
        <begin position="246"/>
        <end position="305"/>
    </location>
</feature>
<dbReference type="PANTHER" id="PTHR14165:SF3">
    <property type="entry name" value="MAJOR VAULT PROTEIN"/>
    <property type="match status" value="1"/>
</dbReference>
<evidence type="ECO:0000256" key="6">
    <source>
        <dbReference type="ARBA" id="ARBA00023242"/>
    </source>
</evidence>
<dbReference type="FunFam" id="2.30.30.560:FF:000001">
    <property type="entry name" value="major vault protein-like"/>
    <property type="match status" value="1"/>
</dbReference>
<evidence type="ECO:0000256" key="10">
    <source>
        <dbReference type="PROSITE-ProRule" id="PRU00571"/>
    </source>
</evidence>
<feature type="repeat" description="MVP" evidence="10">
    <location>
        <begin position="252"/>
        <end position="312"/>
    </location>
</feature>
<keyword evidence="5" id="KW-0677">Repeat</keyword>
<dbReference type="PROSITE" id="PS50096">
    <property type="entry name" value="IQ"/>
    <property type="match status" value="1"/>
</dbReference>
<dbReference type="Pfam" id="PF16632">
    <property type="entry name" value="Caskin-tail"/>
    <property type="match status" value="1"/>
</dbReference>
<dbReference type="Pfam" id="PF17795">
    <property type="entry name" value="Vault_3"/>
    <property type="match status" value="1"/>
</dbReference>
<sequence length="915" mass="101574">MIKCVLPVFLSISSAAGLSSSTVTVSVVQSVAFASQSSLVHGRPAPGPTPAPGPGPDPGVTPVPYASPQSPSLTAERTEMCVAGPGLVPELSFGTEVVQQRLDQTSTYLEAALKAVERELTLEDREDSSRTNPVKSAGTILDDIGNMFDDLADQLDAIISITELQNPITPLLTVPGPERFVTTMSKKAGNRGPEYEGPVEASIIRIPPHHYIHVLDQNTNIARVEIGPLTYIRQDNERILFSPVRMIMVPPRHYCVVLNPVSRDDNAQVLFDQSGQAKLRHADLEIRLTQEPFPLYPGEEIQKDVTALQIVYPDTALRLQALLDFEEEGGDKRVAGDEWLFEGPGTYIPRKEVAVLETIKATVIRENQAIRLRARKEGVDRGGVRRVTGEEWLVSKVGAYLPGAHEEVIDIVNAFILTDKKALHVRALRPFKDTGGRDRRTGEEWLVTMADREAHIPSVSEEVVGVVDVTTLSSRQYCVILDPVGPDGKPQLGQKRVVKGERSFFLQPGEDLENGIQDVYVLSEEEGLVLRAVEAFNDTQELEEEESEEAEQERAKRSRRSGVLRRPGDRWMLRGPIEYVPPATVEVMLKRTAIPLDENEGIYVRDIKTGKVRAVIGHTYMLTHDEELWQKELPSNVEALLASPLDPLANRSDRTVISTSRGHRDKTRVVSYRVPHNAAVQVYDYREKKARVVFGPEMVMLGPDEQFTMLSLSGDKPKRANVIKAVCLLLGPDFCTDIITIETADHARLQLQLSYNWHFDIKSPVSTADAAALFSVPDFVGDACKAIASRVRGAVAAVQFDDFHKNSNRIICSAVFGFDEKLTVRPCLRFSQNNLVISSVDIQSVEPVDQRTRDALQKSVQLAIEITTNSQEAAARHEAERLEQEARGKLERQRITDQAQAERARKELLELEALR</sequence>
<dbReference type="FunFam" id="2.30.30.550:FF:000001">
    <property type="entry name" value="major vault protein-like"/>
    <property type="match status" value="3"/>
</dbReference>
<evidence type="ECO:0000256" key="3">
    <source>
        <dbReference type="ARBA" id="ARBA00018296"/>
    </source>
</evidence>
<feature type="domain" description="Major vault protein repeat" evidence="18">
    <location>
        <begin position="669"/>
        <end position="730"/>
    </location>
</feature>
<keyword evidence="21" id="KW-1185">Reference proteome</keyword>
<keyword evidence="11" id="KW-0175">Coiled coil</keyword>
<dbReference type="Pfam" id="PF17796">
    <property type="entry name" value="Vault_4"/>
    <property type="match status" value="1"/>
</dbReference>